<dbReference type="SUPFAM" id="SSF55031">
    <property type="entry name" value="Bacterial exopeptidase dimerisation domain"/>
    <property type="match status" value="1"/>
</dbReference>
<evidence type="ECO:0000256" key="2">
    <source>
        <dbReference type="ARBA" id="ARBA00022801"/>
    </source>
</evidence>
<dbReference type="InterPro" id="IPR002933">
    <property type="entry name" value="Peptidase_M20"/>
</dbReference>
<proteinExistence type="predicted"/>
<feature type="active site" evidence="4">
    <location>
        <position position="155"/>
    </location>
</feature>
<evidence type="ECO:0000259" key="5">
    <source>
        <dbReference type="Pfam" id="PF07687"/>
    </source>
</evidence>
<gene>
    <name evidence="6" type="ORF">ALO92_04445</name>
</gene>
<organism evidence="6 7">
    <name type="scientific">Pseudomonas congelans</name>
    <dbReference type="NCBI Taxonomy" id="200452"/>
    <lineage>
        <taxon>Bacteria</taxon>
        <taxon>Pseudomonadati</taxon>
        <taxon>Pseudomonadota</taxon>
        <taxon>Gammaproteobacteria</taxon>
        <taxon>Pseudomonadales</taxon>
        <taxon>Pseudomonadaceae</taxon>
        <taxon>Pseudomonas</taxon>
    </lineage>
</organism>
<dbReference type="PATRIC" id="fig|200452.3.peg.811"/>
<comment type="caution">
    <text evidence="6">The sequence shown here is derived from an EMBL/GenBank/DDBJ whole genome shotgun (WGS) entry which is preliminary data.</text>
</comment>
<dbReference type="Proteomes" id="UP000050411">
    <property type="component" value="Unassembled WGS sequence"/>
</dbReference>
<feature type="domain" description="Peptidase M20 dimerisation" evidence="5">
    <location>
        <begin position="251"/>
        <end position="351"/>
    </location>
</feature>
<dbReference type="Pfam" id="PF01546">
    <property type="entry name" value="Peptidase_M20"/>
    <property type="match status" value="1"/>
</dbReference>
<keyword evidence="6" id="KW-0645">Protease</keyword>
<evidence type="ECO:0000256" key="1">
    <source>
        <dbReference type="ARBA" id="ARBA00022723"/>
    </source>
</evidence>
<keyword evidence="6" id="KW-0121">Carboxypeptidase</keyword>
<evidence type="ECO:0000313" key="6">
    <source>
        <dbReference type="EMBL" id="KPW84189.1"/>
    </source>
</evidence>
<keyword evidence="3" id="KW-0170">Cobalt</keyword>
<dbReference type="GO" id="GO:0046872">
    <property type="term" value="F:metal ion binding"/>
    <property type="evidence" value="ECO:0007669"/>
    <property type="project" value="UniProtKB-KW"/>
</dbReference>
<evidence type="ECO:0000256" key="3">
    <source>
        <dbReference type="ARBA" id="ARBA00023285"/>
    </source>
</evidence>
<dbReference type="AlphaFoldDB" id="A0A0P9MIP5"/>
<dbReference type="PANTHER" id="PTHR43808">
    <property type="entry name" value="ACETYLORNITHINE DEACETYLASE"/>
    <property type="match status" value="1"/>
</dbReference>
<feature type="active site" description="Proton acceptor" evidence="4">
    <location>
        <position position="216"/>
    </location>
</feature>
<dbReference type="InterPro" id="IPR050072">
    <property type="entry name" value="Peptidase_M20A"/>
</dbReference>
<dbReference type="InterPro" id="IPR011650">
    <property type="entry name" value="Peptidase_M20_dimer"/>
</dbReference>
<keyword evidence="2" id="KW-0378">Hydrolase</keyword>
<dbReference type="SUPFAM" id="SSF53187">
    <property type="entry name" value="Zn-dependent exopeptidases"/>
    <property type="match status" value="1"/>
</dbReference>
<dbReference type="PANTHER" id="PTHR43808:SF10">
    <property type="entry name" value="BLL3749 PROTEIN"/>
    <property type="match status" value="1"/>
</dbReference>
<evidence type="ECO:0000256" key="4">
    <source>
        <dbReference type="PIRSR" id="PIRSR037238-1"/>
    </source>
</evidence>
<dbReference type="EMBL" id="LJQB01000060">
    <property type="protein sequence ID" value="KPW84189.1"/>
    <property type="molecule type" value="Genomic_DNA"/>
</dbReference>
<dbReference type="Pfam" id="PF07687">
    <property type="entry name" value="M20_dimer"/>
    <property type="match status" value="1"/>
</dbReference>
<accession>A0A0P9MIP5</accession>
<reference evidence="6 7" key="1">
    <citation type="submission" date="2015-09" db="EMBL/GenBank/DDBJ databases">
        <title>Genome announcement of multiple Pseudomonas syringae strains.</title>
        <authorList>
            <person name="Thakur S."/>
            <person name="Wang P.W."/>
            <person name="Gong Y."/>
            <person name="Weir B.S."/>
            <person name="Guttman D.S."/>
        </authorList>
    </citation>
    <scope>NUCLEOTIDE SEQUENCE [LARGE SCALE GENOMIC DNA]</scope>
    <source>
        <strain evidence="6 7">ICMP19117</strain>
    </source>
</reference>
<dbReference type="InterPro" id="IPR036264">
    <property type="entry name" value="Bact_exopeptidase_dim_dom"/>
</dbReference>
<sequence length="458" mass="48753">MTISYILIHIFCTSLACGVERRIGVKMLFNSRSSEGTSMHSRRFPITAAIGLSLVSMGLFSMAANAAELSPDQLLKKAQAEQPAYLDTVRQLVDIDTGTGQAPGLKTVSAMLVERLKALGAEVSTTPAEPSAGNNIVGTFKGNGTRSFLLMVHYDTVFGPGTAAKRPFRLDSERAYGPGVADAKGGVAMILHALQLLQDEQFKEFGTLTVLFNPDEETGSSGSKKVIAELARQHDYVFSYEPPDKDAVTVATNGINGLLLDVKGKSSHAGSAPEAGRNAAIELAHQLLQLKDLGDPGKGTTVNWTLIKGGEKRNIIPSSASAEADMRYSDLSESDRVLADGQKIVKKTLVDGTEVTLRMEKGRPPLARNPGSEQLAKTAQTLYQKTGRTLEPIAMRFGTDAGYAYVPGSAKPAVLETMGVVGAGLHADDEYIELSSIAPRLYLTVALITQLSKGDATP</sequence>
<name>A0A0P9MIP5_9PSED</name>
<protein>
    <submittedName>
        <fullName evidence="6">Glutamate carboxypeptidase</fullName>
    </submittedName>
</protein>
<dbReference type="NCBIfam" id="NF004788">
    <property type="entry name" value="PRK06133.1"/>
    <property type="match status" value="1"/>
</dbReference>
<dbReference type="PIRSF" id="PIRSF037238">
    <property type="entry name" value="Carboxypeptidase_G2"/>
    <property type="match status" value="1"/>
</dbReference>
<dbReference type="Gene3D" id="3.30.70.360">
    <property type="match status" value="1"/>
</dbReference>
<evidence type="ECO:0000313" key="7">
    <source>
        <dbReference type="Proteomes" id="UP000050411"/>
    </source>
</evidence>
<dbReference type="Gene3D" id="3.40.630.10">
    <property type="entry name" value="Zn peptidases"/>
    <property type="match status" value="1"/>
</dbReference>
<dbReference type="CDD" id="cd03885">
    <property type="entry name" value="M20_CPDG2"/>
    <property type="match status" value="1"/>
</dbReference>
<dbReference type="InterPro" id="IPR017150">
    <property type="entry name" value="Pept_M20_glutamate_carboxypep"/>
</dbReference>
<keyword evidence="1" id="KW-0479">Metal-binding</keyword>
<dbReference type="GO" id="GO:0004180">
    <property type="term" value="F:carboxypeptidase activity"/>
    <property type="evidence" value="ECO:0007669"/>
    <property type="project" value="UniProtKB-KW"/>
</dbReference>